<reference evidence="2 3" key="1">
    <citation type="submission" date="2016-06" db="EMBL/GenBank/DDBJ databases">
        <authorList>
            <person name="Kjaerup R.B."/>
            <person name="Dalgaard T.S."/>
            <person name="Juul-Madsen H.R."/>
        </authorList>
    </citation>
    <scope>NUCLEOTIDE SEQUENCE [LARGE SCALE GENOMIC DNA]</scope>
    <source>
        <strain evidence="2 3">1127319.6</strain>
    </source>
</reference>
<feature type="region of interest" description="Disordered" evidence="1">
    <location>
        <begin position="1"/>
        <end position="31"/>
    </location>
</feature>
<dbReference type="EMBL" id="LZLC01000090">
    <property type="protein sequence ID" value="OBJ42941.1"/>
    <property type="molecule type" value="Genomic_DNA"/>
</dbReference>
<proteinExistence type="predicted"/>
<evidence type="ECO:0000313" key="2">
    <source>
        <dbReference type="EMBL" id="OBJ42941.1"/>
    </source>
</evidence>
<dbReference type="AlphaFoldDB" id="A0A1A3H5N0"/>
<protein>
    <submittedName>
        <fullName evidence="2">Uncharacterized protein</fullName>
    </submittedName>
</protein>
<evidence type="ECO:0000256" key="1">
    <source>
        <dbReference type="SAM" id="MobiDB-lite"/>
    </source>
</evidence>
<dbReference type="Proteomes" id="UP000093898">
    <property type="component" value="Unassembled WGS sequence"/>
</dbReference>
<sequence length="69" mass="7535">MPLQGSPRPKTGDTHPSQPWKTIGTNAKGGPAVSADHIVPKVEIMYLPRFTDLTADNMWLVLNAPLNLQ</sequence>
<accession>A0A1A3H5N0</accession>
<organism evidence="2 3">
    <name type="scientific">Mycolicibacterium mucogenicum</name>
    <name type="common">Mycobacterium mucogenicum</name>
    <dbReference type="NCBI Taxonomy" id="56689"/>
    <lineage>
        <taxon>Bacteria</taxon>
        <taxon>Bacillati</taxon>
        <taxon>Actinomycetota</taxon>
        <taxon>Actinomycetes</taxon>
        <taxon>Mycobacteriales</taxon>
        <taxon>Mycobacteriaceae</taxon>
        <taxon>Mycolicibacterium</taxon>
    </lineage>
</organism>
<name>A0A1A3H5N0_MYCMU</name>
<comment type="caution">
    <text evidence="2">The sequence shown here is derived from an EMBL/GenBank/DDBJ whole genome shotgun (WGS) entry which is preliminary data.</text>
</comment>
<gene>
    <name evidence="2" type="ORF">A5630_01415</name>
</gene>
<evidence type="ECO:0000313" key="3">
    <source>
        <dbReference type="Proteomes" id="UP000093898"/>
    </source>
</evidence>
<feature type="compositionally biased region" description="Polar residues" evidence="1">
    <location>
        <begin position="14"/>
        <end position="25"/>
    </location>
</feature>